<feature type="transmembrane region" description="Helical" evidence="7">
    <location>
        <begin position="12"/>
        <end position="30"/>
    </location>
</feature>
<feature type="transmembrane region" description="Helical" evidence="7">
    <location>
        <begin position="50"/>
        <end position="72"/>
    </location>
</feature>
<dbReference type="InterPro" id="IPR011701">
    <property type="entry name" value="MFS"/>
</dbReference>
<dbReference type="EMBL" id="SJZB01000034">
    <property type="protein sequence ID" value="TCJ14662.1"/>
    <property type="molecule type" value="Genomic_DNA"/>
</dbReference>
<keyword evidence="9" id="KW-1185">Reference proteome</keyword>
<evidence type="ECO:0000256" key="5">
    <source>
        <dbReference type="ARBA" id="ARBA00022989"/>
    </source>
</evidence>
<reference evidence="8 9" key="1">
    <citation type="submission" date="2019-03" db="EMBL/GenBank/DDBJ databases">
        <title>Genome sequence of Thiobacillaceae bacterium LSR1, a sulfur-oxidizing bacterium isolated from freshwater sediment.</title>
        <authorList>
            <person name="Li S."/>
        </authorList>
    </citation>
    <scope>NUCLEOTIDE SEQUENCE [LARGE SCALE GENOMIC DNA]</scope>
    <source>
        <strain evidence="8 9">LSR1</strain>
    </source>
</reference>
<dbReference type="OrthoDB" id="9803968at2"/>
<feature type="transmembrane region" description="Helical" evidence="7">
    <location>
        <begin position="411"/>
        <end position="434"/>
    </location>
</feature>
<organism evidence="8 9">
    <name type="scientific">Parasulfuritortus cantonensis</name>
    <dbReference type="NCBI Taxonomy" id="2528202"/>
    <lineage>
        <taxon>Bacteria</taxon>
        <taxon>Pseudomonadati</taxon>
        <taxon>Pseudomonadota</taxon>
        <taxon>Betaproteobacteria</taxon>
        <taxon>Nitrosomonadales</taxon>
        <taxon>Thiobacillaceae</taxon>
        <taxon>Parasulfuritortus</taxon>
    </lineage>
</organism>
<dbReference type="Proteomes" id="UP000295443">
    <property type="component" value="Unassembled WGS sequence"/>
</dbReference>
<dbReference type="CDD" id="cd06173">
    <property type="entry name" value="MFS_MefA_like"/>
    <property type="match status" value="1"/>
</dbReference>
<evidence type="ECO:0000256" key="1">
    <source>
        <dbReference type="ARBA" id="ARBA00004651"/>
    </source>
</evidence>
<feature type="transmembrane region" description="Helical" evidence="7">
    <location>
        <begin position="170"/>
        <end position="190"/>
    </location>
</feature>
<dbReference type="AlphaFoldDB" id="A0A4V2NVT0"/>
<evidence type="ECO:0000313" key="8">
    <source>
        <dbReference type="EMBL" id="TCJ14662.1"/>
    </source>
</evidence>
<evidence type="ECO:0000256" key="7">
    <source>
        <dbReference type="SAM" id="Phobius"/>
    </source>
</evidence>
<evidence type="ECO:0000256" key="6">
    <source>
        <dbReference type="ARBA" id="ARBA00023136"/>
    </source>
</evidence>
<dbReference type="Pfam" id="PF07690">
    <property type="entry name" value="MFS_1"/>
    <property type="match status" value="1"/>
</dbReference>
<gene>
    <name evidence="8" type="ORF">EZJ19_09450</name>
</gene>
<dbReference type="Gene3D" id="1.20.1250.20">
    <property type="entry name" value="MFS general substrate transporter like domains"/>
    <property type="match status" value="1"/>
</dbReference>
<feature type="transmembrane region" description="Helical" evidence="7">
    <location>
        <begin position="379"/>
        <end position="399"/>
    </location>
</feature>
<keyword evidence="3" id="KW-1003">Cell membrane</keyword>
<dbReference type="RefSeq" id="WP_131446952.1">
    <property type="nucleotide sequence ID" value="NZ_SJZB01000034.1"/>
</dbReference>
<dbReference type="PANTHER" id="PTHR43266">
    <property type="entry name" value="MACROLIDE-EFFLUX PROTEIN"/>
    <property type="match status" value="1"/>
</dbReference>
<proteinExistence type="predicted"/>
<sequence length="576" mass="60773">MSGQSHLLATRRFLPLFVTQFLGAFNDNVFKNALVVLLTFQAARWTSLPAGILANLAAGVFILPFFLFSATAGQLADKYDKARLARLVKVLEMAIMAVAGVGFWLTSLTWLFVALFMLGLHSTLFGPIKYALLPQHLHPDELLGGNALVEAGTFVSILLGTLAGGLLAGAGAPLAIAAVGLLVAAAGYLASRAIPTAPAPAPDLVVHPNPLAETWRCIGYARENNAVFQSILGVSWFWLFGALFLAQFPAYAKNVLGGGETAVTLLLATFTVGVGLGSLACERLSGRRIELGLVPFGSIGLTLFALDLALHSPALLPGGAPLALAELLGQPGSVRVLADLALIGLFGGFFIVPLYALVQQRSRPEARARVIAANNIMNALFMVAGALAATGLLAAGLSIPDLFAVAAVMNAVVALYIYLMVPEFLIRFVVWLALRLTGRIEAEGMERLPPHDGAVLVLESPEKIRPRDLVAVMAACERPIRFLVDAELARRPGYGLMLRRAKAIFADHARLGRAALADGQLVAVAHNPIAPEALLGDATPVPVFRVVLQPAASLWARSRMRVEAVAGTLPGTAGPN</sequence>
<dbReference type="GO" id="GO:0022857">
    <property type="term" value="F:transmembrane transporter activity"/>
    <property type="evidence" value="ECO:0007669"/>
    <property type="project" value="InterPro"/>
</dbReference>
<keyword evidence="4 7" id="KW-0812">Transmembrane</keyword>
<accession>A0A4V2NVT0</accession>
<feature type="transmembrane region" description="Helical" evidence="7">
    <location>
        <begin position="293"/>
        <end position="316"/>
    </location>
</feature>
<keyword evidence="6 7" id="KW-0472">Membrane</keyword>
<dbReference type="SUPFAM" id="SSF103473">
    <property type="entry name" value="MFS general substrate transporter"/>
    <property type="match status" value="1"/>
</dbReference>
<evidence type="ECO:0000256" key="3">
    <source>
        <dbReference type="ARBA" id="ARBA00022475"/>
    </source>
</evidence>
<protein>
    <submittedName>
        <fullName evidence="8">MFS transporter</fullName>
    </submittedName>
</protein>
<feature type="transmembrane region" description="Helical" evidence="7">
    <location>
        <begin position="336"/>
        <end position="358"/>
    </location>
</feature>
<dbReference type="InterPro" id="IPR036259">
    <property type="entry name" value="MFS_trans_sf"/>
</dbReference>
<keyword evidence="2" id="KW-0813">Transport</keyword>
<comment type="subcellular location">
    <subcellularLocation>
        <location evidence="1">Cell membrane</location>
        <topology evidence="1">Multi-pass membrane protein</topology>
    </subcellularLocation>
</comment>
<evidence type="ECO:0000313" key="9">
    <source>
        <dbReference type="Proteomes" id="UP000295443"/>
    </source>
</evidence>
<feature type="transmembrane region" description="Helical" evidence="7">
    <location>
        <begin position="262"/>
        <end position="281"/>
    </location>
</feature>
<dbReference type="PANTHER" id="PTHR43266:SF2">
    <property type="entry name" value="MAJOR FACILITATOR SUPERFAMILY (MFS) PROFILE DOMAIN-CONTAINING PROTEIN"/>
    <property type="match status" value="1"/>
</dbReference>
<feature type="transmembrane region" description="Helical" evidence="7">
    <location>
        <begin position="226"/>
        <end position="250"/>
    </location>
</feature>
<evidence type="ECO:0000256" key="4">
    <source>
        <dbReference type="ARBA" id="ARBA00022692"/>
    </source>
</evidence>
<name>A0A4V2NVT0_9PROT</name>
<comment type="caution">
    <text evidence="8">The sequence shown here is derived from an EMBL/GenBank/DDBJ whole genome shotgun (WGS) entry which is preliminary data.</text>
</comment>
<evidence type="ECO:0000256" key="2">
    <source>
        <dbReference type="ARBA" id="ARBA00022448"/>
    </source>
</evidence>
<feature type="transmembrane region" description="Helical" evidence="7">
    <location>
        <begin position="84"/>
        <end position="104"/>
    </location>
</feature>
<keyword evidence="5 7" id="KW-1133">Transmembrane helix</keyword>
<dbReference type="GO" id="GO:0005886">
    <property type="term" value="C:plasma membrane"/>
    <property type="evidence" value="ECO:0007669"/>
    <property type="project" value="UniProtKB-SubCell"/>
</dbReference>